<dbReference type="EMBL" id="JAWNGC010000001">
    <property type="protein sequence ID" value="MDY5154225.1"/>
    <property type="molecule type" value="Genomic_DNA"/>
</dbReference>
<dbReference type="Pfam" id="PF02498">
    <property type="entry name" value="Bro-N"/>
    <property type="match status" value="1"/>
</dbReference>
<dbReference type="InterPro" id="IPR036162">
    <property type="entry name" value="Resolvase-like_N_sf"/>
</dbReference>
<proteinExistence type="predicted"/>
<name>A0AAW9HUY0_9ACTO</name>
<dbReference type="SUPFAM" id="SSF53041">
    <property type="entry name" value="Resolvase-like"/>
    <property type="match status" value="1"/>
</dbReference>
<dbReference type="InterPro" id="IPR056670">
    <property type="entry name" value="DUF7768"/>
</dbReference>
<keyword evidence="4" id="KW-1185">Reference proteome</keyword>
<dbReference type="Proteomes" id="UP001275049">
    <property type="component" value="Unassembled WGS sequence"/>
</dbReference>
<dbReference type="RefSeq" id="WP_084676411.1">
    <property type="nucleotide sequence ID" value="NZ_CP171105.1"/>
</dbReference>
<dbReference type="PROSITE" id="PS51750">
    <property type="entry name" value="BRO_N"/>
    <property type="match status" value="1"/>
</dbReference>
<comment type="caution">
    <text evidence="3">The sequence shown here is derived from an EMBL/GenBank/DDBJ whole genome shotgun (WGS) entry which is preliminary data.</text>
</comment>
<dbReference type="PANTHER" id="PTHR36180:SF2">
    <property type="entry name" value="BRO FAMILY PROTEIN"/>
    <property type="match status" value="1"/>
</dbReference>
<evidence type="ECO:0000313" key="5">
    <source>
        <dbReference type="Proteomes" id="UP001281731"/>
    </source>
</evidence>
<dbReference type="SMART" id="SM01040">
    <property type="entry name" value="Bro-N"/>
    <property type="match status" value="1"/>
</dbReference>
<evidence type="ECO:0000259" key="1">
    <source>
        <dbReference type="PROSITE" id="PS51750"/>
    </source>
</evidence>
<dbReference type="Gene3D" id="3.40.50.10400">
    <property type="entry name" value="Hypothetical protein PA1492"/>
    <property type="match status" value="1"/>
</dbReference>
<dbReference type="Proteomes" id="UP001281731">
    <property type="component" value="Unassembled WGS sequence"/>
</dbReference>
<dbReference type="GO" id="GO:0000150">
    <property type="term" value="F:DNA strand exchange activity"/>
    <property type="evidence" value="ECO:0007669"/>
    <property type="project" value="InterPro"/>
</dbReference>
<evidence type="ECO:0000313" key="3">
    <source>
        <dbReference type="EMBL" id="MDY5154225.1"/>
    </source>
</evidence>
<accession>A0AAW9HUY0</accession>
<gene>
    <name evidence="3" type="ORF">R6G80_00560</name>
    <name evidence="2" type="ORF">R6G86_04570</name>
</gene>
<protein>
    <submittedName>
        <fullName evidence="3">BRO family protein</fullName>
    </submittedName>
</protein>
<evidence type="ECO:0000313" key="4">
    <source>
        <dbReference type="Proteomes" id="UP001275049"/>
    </source>
</evidence>
<dbReference type="PANTHER" id="PTHR36180">
    <property type="entry name" value="DNA-BINDING PROTEIN-RELATED-RELATED"/>
    <property type="match status" value="1"/>
</dbReference>
<evidence type="ECO:0000313" key="2">
    <source>
        <dbReference type="EMBL" id="MDY5133018.1"/>
    </source>
</evidence>
<dbReference type="EMBL" id="JAWNGA010000006">
    <property type="protein sequence ID" value="MDY5133018.1"/>
    <property type="molecule type" value="Genomic_DNA"/>
</dbReference>
<reference evidence="3 4" key="1">
    <citation type="submission" date="2023-10" db="EMBL/GenBank/DDBJ databases">
        <title>Whole Genome based description of the genera Actinobaculum and Actinotignum reveals a complex phylogenetic relationship within the species included in the genus Actinotignum.</title>
        <authorList>
            <person name="Jensen C.S."/>
            <person name="Dargis R."/>
            <person name="Kemp M."/>
            <person name="Christensen J.J."/>
        </authorList>
    </citation>
    <scope>NUCLEOTIDE SEQUENCE</scope>
    <source>
        <strain evidence="3">SLA_B511</strain>
        <strain evidence="2 4">SLA_B974</strain>
    </source>
</reference>
<organism evidence="3 5">
    <name type="scientific">Actinotignum urinale</name>
    <dbReference type="NCBI Taxonomy" id="190146"/>
    <lineage>
        <taxon>Bacteria</taxon>
        <taxon>Bacillati</taxon>
        <taxon>Actinomycetota</taxon>
        <taxon>Actinomycetes</taxon>
        <taxon>Actinomycetales</taxon>
        <taxon>Actinomycetaceae</taxon>
        <taxon>Actinotignum</taxon>
    </lineage>
</organism>
<dbReference type="Pfam" id="PF24963">
    <property type="entry name" value="DUF7768"/>
    <property type="match status" value="1"/>
</dbReference>
<sequence length="286" mass="31804">MGHNQLQVFTNSRFGTVRTVEDDAGRVLFYGRDVATALGYENPGKAVRNHARADGGPKRYPIIDVLGRPQEAVFITEGDVYLLIASSKLSTAVQFESWIFDEVLPSIRKHGLYAIDALLDDDDLLSSSPYSGDVQANVELARQFCGFSVSSGKIPFAPHLLFPQFMDDANPDQRELAMFMSRVLLAKCEALWAYVGHVSPGVRLEIGWARDLDLPIKHFDSKGELLITIMSSLAQEESRSISENVTWGHRRWCAEGKALFPYSNFLGYTKNADGQITVIFKGLPVE</sequence>
<dbReference type="InterPro" id="IPR003497">
    <property type="entry name" value="BRO_N_domain"/>
</dbReference>
<dbReference type="GO" id="GO:0003677">
    <property type="term" value="F:DNA binding"/>
    <property type="evidence" value="ECO:0007669"/>
    <property type="project" value="InterPro"/>
</dbReference>
<dbReference type="AlphaFoldDB" id="A0AAW9HUY0"/>
<feature type="domain" description="Bro-N" evidence="1">
    <location>
        <begin position="3"/>
        <end position="111"/>
    </location>
</feature>